<dbReference type="PANTHER" id="PTHR15590">
    <property type="entry name" value="CX9C MOTIF-CONTAINING PROTEIN 4"/>
    <property type="match status" value="1"/>
</dbReference>
<evidence type="ECO:0000256" key="6">
    <source>
        <dbReference type="PIRSR" id="PIRSR627179-50"/>
    </source>
</evidence>
<evidence type="ECO:0000256" key="2">
    <source>
        <dbReference type="ARBA" id="ARBA00009858"/>
    </source>
</evidence>
<comment type="subcellular location">
    <subcellularLocation>
        <location evidence="1">Mitochondrion intermembrane space</location>
    </subcellularLocation>
</comment>
<evidence type="ECO:0000256" key="1">
    <source>
        <dbReference type="ARBA" id="ARBA00004569"/>
    </source>
</evidence>
<feature type="disulfide bond" evidence="6">
    <location>
        <begin position="46"/>
        <end position="62"/>
    </location>
</feature>
<gene>
    <name evidence="7" type="ORF">F5X68DRAFT_78409</name>
</gene>
<dbReference type="Gene3D" id="1.10.287.1130">
    <property type="entry name" value="CytochromE C oxidase copper chaperone"/>
    <property type="match status" value="1"/>
</dbReference>
<sequence length="81" mass="8876">MADPAPEDTRKPACHRRACAIQSCLTKNGYDEAKCQSTVLALYKCCSDFYNEHGDSARSPSCPKPDLLKLKLSRLEGQDGA</sequence>
<feature type="disulfide bond" evidence="6">
    <location>
        <begin position="14"/>
        <end position="45"/>
    </location>
</feature>
<keyword evidence="4" id="KW-0496">Mitochondrion</keyword>
<comment type="similarity">
    <text evidence="2">Belongs to the CMC4 family.</text>
</comment>
<dbReference type="GO" id="GO:0005758">
    <property type="term" value="C:mitochondrial intermembrane space"/>
    <property type="evidence" value="ECO:0007669"/>
    <property type="project" value="UniProtKB-SubCell"/>
</dbReference>
<dbReference type="PROSITE" id="PS51808">
    <property type="entry name" value="CHCH"/>
    <property type="match status" value="1"/>
</dbReference>
<dbReference type="InterPro" id="IPR027179">
    <property type="entry name" value="CMC4"/>
</dbReference>
<proteinExistence type="inferred from homology"/>
<dbReference type="EMBL" id="JAGSXJ010000008">
    <property type="protein sequence ID" value="KAH6689230.1"/>
    <property type="molecule type" value="Genomic_DNA"/>
</dbReference>
<name>A0A9P8VG17_9PEZI</name>
<dbReference type="Proteomes" id="UP000770015">
    <property type="component" value="Unassembled WGS sequence"/>
</dbReference>
<dbReference type="AlphaFoldDB" id="A0A9P8VG17"/>
<reference evidence="7" key="1">
    <citation type="journal article" date="2021" name="Nat. Commun.">
        <title>Genetic determinants of endophytism in the Arabidopsis root mycobiome.</title>
        <authorList>
            <person name="Mesny F."/>
            <person name="Miyauchi S."/>
            <person name="Thiergart T."/>
            <person name="Pickel B."/>
            <person name="Atanasova L."/>
            <person name="Karlsson M."/>
            <person name="Huettel B."/>
            <person name="Barry K.W."/>
            <person name="Haridas S."/>
            <person name="Chen C."/>
            <person name="Bauer D."/>
            <person name="Andreopoulos W."/>
            <person name="Pangilinan J."/>
            <person name="LaButti K."/>
            <person name="Riley R."/>
            <person name="Lipzen A."/>
            <person name="Clum A."/>
            <person name="Drula E."/>
            <person name="Henrissat B."/>
            <person name="Kohler A."/>
            <person name="Grigoriev I.V."/>
            <person name="Martin F.M."/>
            <person name="Hacquard S."/>
        </authorList>
    </citation>
    <scope>NUCLEOTIDE SEQUENCE</scope>
    <source>
        <strain evidence="7">MPI-SDFR-AT-0117</strain>
    </source>
</reference>
<dbReference type="InterPro" id="IPR009069">
    <property type="entry name" value="Cys_alpha_HP_mot_SF"/>
</dbReference>
<organism evidence="7 8">
    <name type="scientific">Plectosphaerella plurivora</name>
    <dbReference type="NCBI Taxonomy" id="936078"/>
    <lineage>
        <taxon>Eukaryota</taxon>
        <taxon>Fungi</taxon>
        <taxon>Dikarya</taxon>
        <taxon>Ascomycota</taxon>
        <taxon>Pezizomycotina</taxon>
        <taxon>Sordariomycetes</taxon>
        <taxon>Hypocreomycetidae</taxon>
        <taxon>Glomerellales</taxon>
        <taxon>Plectosphaerellaceae</taxon>
        <taxon>Plectosphaerella</taxon>
    </lineage>
</organism>
<evidence type="ECO:0000313" key="8">
    <source>
        <dbReference type="Proteomes" id="UP000770015"/>
    </source>
</evidence>
<accession>A0A9P8VG17</accession>
<dbReference type="SUPFAM" id="SSF47072">
    <property type="entry name" value="Cysteine alpha-hairpin motif"/>
    <property type="match status" value="1"/>
</dbReference>
<evidence type="ECO:0000256" key="3">
    <source>
        <dbReference type="ARBA" id="ARBA00019406"/>
    </source>
</evidence>
<evidence type="ECO:0000313" key="7">
    <source>
        <dbReference type="EMBL" id="KAH6689230.1"/>
    </source>
</evidence>
<dbReference type="OrthoDB" id="13601at2759"/>
<evidence type="ECO:0000256" key="4">
    <source>
        <dbReference type="ARBA" id="ARBA00023128"/>
    </source>
</evidence>
<evidence type="ECO:0000256" key="5">
    <source>
        <dbReference type="ARBA" id="ARBA00023157"/>
    </source>
</evidence>
<protein>
    <recommendedName>
        <fullName evidence="3">Cx9C motif-containing protein 4, mitochondrial</fullName>
    </recommendedName>
</protein>
<feature type="disulfide bond" evidence="6">
    <location>
        <begin position="24"/>
        <end position="35"/>
    </location>
</feature>
<dbReference type="PANTHER" id="PTHR15590:SF0">
    <property type="entry name" value="CX9C MOTIF-CONTAINING PROTEIN 4"/>
    <property type="match status" value="1"/>
</dbReference>
<dbReference type="Pfam" id="PF08991">
    <property type="entry name" value="CMC4"/>
    <property type="match status" value="1"/>
</dbReference>
<keyword evidence="5 6" id="KW-1015">Disulfide bond</keyword>
<comment type="caution">
    <text evidence="7">The sequence shown here is derived from an EMBL/GenBank/DDBJ whole genome shotgun (WGS) entry which is preliminary data.</text>
</comment>
<keyword evidence="8" id="KW-1185">Reference proteome</keyword>